<proteinExistence type="predicted"/>
<accession>A0AAV4RQK3</accession>
<gene>
    <name evidence="2" type="ORF">CDAR_463601</name>
</gene>
<feature type="compositionally biased region" description="Basic and acidic residues" evidence="1">
    <location>
        <begin position="55"/>
        <end position="72"/>
    </location>
</feature>
<dbReference type="Proteomes" id="UP001054837">
    <property type="component" value="Unassembled WGS sequence"/>
</dbReference>
<comment type="caution">
    <text evidence="2">The sequence shown here is derived from an EMBL/GenBank/DDBJ whole genome shotgun (WGS) entry which is preliminary data.</text>
</comment>
<feature type="region of interest" description="Disordered" evidence="1">
    <location>
        <begin position="55"/>
        <end position="74"/>
    </location>
</feature>
<protein>
    <submittedName>
        <fullName evidence="2">Uncharacterized protein</fullName>
    </submittedName>
</protein>
<reference evidence="2 3" key="1">
    <citation type="submission" date="2021-06" db="EMBL/GenBank/DDBJ databases">
        <title>Caerostris darwini draft genome.</title>
        <authorList>
            <person name="Kono N."/>
            <person name="Arakawa K."/>
        </authorList>
    </citation>
    <scope>NUCLEOTIDE SEQUENCE [LARGE SCALE GENOMIC DNA]</scope>
</reference>
<evidence type="ECO:0000313" key="3">
    <source>
        <dbReference type="Proteomes" id="UP001054837"/>
    </source>
</evidence>
<keyword evidence="3" id="KW-1185">Reference proteome</keyword>
<sequence>MVCAFDSPPTPFRFTIPSLSPLAQGVLNLQTDLFLNGNAQLYSFCALPPLTWKRDKMKNDTPNRTSSREIEKKKKKRFLLPFKKKRRKLPSRNGKRTPK</sequence>
<evidence type="ECO:0000313" key="2">
    <source>
        <dbReference type="EMBL" id="GIY22616.1"/>
    </source>
</evidence>
<dbReference type="EMBL" id="BPLQ01006465">
    <property type="protein sequence ID" value="GIY22616.1"/>
    <property type="molecule type" value="Genomic_DNA"/>
</dbReference>
<name>A0AAV4RQK3_9ARAC</name>
<evidence type="ECO:0000256" key="1">
    <source>
        <dbReference type="SAM" id="MobiDB-lite"/>
    </source>
</evidence>
<organism evidence="2 3">
    <name type="scientific">Caerostris darwini</name>
    <dbReference type="NCBI Taxonomy" id="1538125"/>
    <lineage>
        <taxon>Eukaryota</taxon>
        <taxon>Metazoa</taxon>
        <taxon>Ecdysozoa</taxon>
        <taxon>Arthropoda</taxon>
        <taxon>Chelicerata</taxon>
        <taxon>Arachnida</taxon>
        <taxon>Araneae</taxon>
        <taxon>Araneomorphae</taxon>
        <taxon>Entelegynae</taxon>
        <taxon>Araneoidea</taxon>
        <taxon>Araneidae</taxon>
        <taxon>Caerostris</taxon>
    </lineage>
</organism>
<dbReference type="AlphaFoldDB" id="A0AAV4RQK3"/>